<evidence type="ECO:0000256" key="1">
    <source>
        <dbReference type="ARBA" id="ARBA00001927"/>
    </source>
</evidence>
<keyword evidence="6" id="KW-0411">Iron-sulfur</keyword>
<protein>
    <submittedName>
        <fullName evidence="8">Ferredoxin</fullName>
    </submittedName>
</protein>
<evidence type="ECO:0000313" key="8">
    <source>
        <dbReference type="EMBL" id="RDG34625.1"/>
    </source>
</evidence>
<comment type="cofactor">
    <cofactor evidence="1">
        <name>[3Fe-4S] cluster</name>
        <dbReference type="ChEBI" id="CHEBI:21137"/>
    </cofactor>
</comment>
<keyword evidence="2" id="KW-0813">Transport</keyword>
<evidence type="ECO:0000256" key="2">
    <source>
        <dbReference type="ARBA" id="ARBA00022448"/>
    </source>
</evidence>
<organism evidence="8 9">
    <name type="scientific">Streptomyces corynorhini</name>
    <dbReference type="NCBI Taxonomy" id="2282652"/>
    <lineage>
        <taxon>Bacteria</taxon>
        <taxon>Bacillati</taxon>
        <taxon>Actinomycetota</taxon>
        <taxon>Actinomycetes</taxon>
        <taxon>Kitasatosporales</taxon>
        <taxon>Streptomycetaceae</taxon>
        <taxon>Streptomyces</taxon>
    </lineage>
</organism>
<keyword evidence="9" id="KW-1185">Reference proteome</keyword>
<keyword evidence="7" id="KW-0003">3Fe-4S</keyword>
<reference evidence="8 9" key="1">
    <citation type="submission" date="2018-07" db="EMBL/GenBank/DDBJ databases">
        <title>Streptomyces species from bats.</title>
        <authorList>
            <person name="Dunlap C."/>
        </authorList>
    </citation>
    <scope>NUCLEOTIDE SEQUENCE [LARGE SCALE GENOMIC DNA]</scope>
    <source>
        <strain evidence="8 9">AC230</strain>
    </source>
</reference>
<dbReference type="Pfam" id="PF13370">
    <property type="entry name" value="Fer4_13"/>
    <property type="match status" value="1"/>
</dbReference>
<dbReference type="SUPFAM" id="SSF54862">
    <property type="entry name" value="4Fe-4S ferredoxins"/>
    <property type="match status" value="1"/>
</dbReference>
<dbReference type="AlphaFoldDB" id="A0A370B5G5"/>
<evidence type="ECO:0000256" key="6">
    <source>
        <dbReference type="ARBA" id="ARBA00023014"/>
    </source>
</evidence>
<keyword evidence="3" id="KW-0479">Metal-binding</keyword>
<proteinExistence type="predicted"/>
<dbReference type="PANTHER" id="PTHR36923">
    <property type="entry name" value="FERREDOXIN"/>
    <property type="match status" value="1"/>
</dbReference>
<name>A0A370B5G5_9ACTN</name>
<evidence type="ECO:0000256" key="7">
    <source>
        <dbReference type="ARBA" id="ARBA00023291"/>
    </source>
</evidence>
<keyword evidence="5" id="KW-0408">Iron</keyword>
<dbReference type="InterPro" id="IPR051269">
    <property type="entry name" value="Fe-S_cluster_ET"/>
</dbReference>
<dbReference type="Proteomes" id="UP000253741">
    <property type="component" value="Unassembled WGS sequence"/>
</dbReference>
<keyword evidence="4" id="KW-0249">Electron transport</keyword>
<dbReference type="RefSeq" id="WP_114626929.1">
    <property type="nucleotide sequence ID" value="NZ_QQNA01000293.1"/>
</dbReference>
<gene>
    <name evidence="8" type="ORF">DVH02_29565</name>
</gene>
<evidence type="ECO:0000256" key="3">
    <source>
        <dbReference type="ARBA" id="ARBA00022723"/>
    </source>
</evidence>
<dbReference type="GO" id="GO:0051538">
    <property type="term" value="F:3 iron, 4 sulfur cluster binding"/>
    <property type="evidence" value="ECO:0007669"/>
    <property type="project" value="UniProtKB-KW"/>
</dbReference>
<sequence>MGWRIDVDGLRCGASGLCAAMAPEHFSLDDGRSRPLAEEVEPHTAVLDAADSCPAMAITVTQGQREIAPRP</sequence>
<evidence type="ECO:0000256" key="4">
    <source>
        <dbReference type="ARBA" id="ARBA00022982"/>
    </source>
</evidence>
<accession>A0A370B5G5</accession>
<dbReference type="GO" id="GO:0046872">
    <property type="term" value="F:metal ion binding"/>
    <property type="evidence" value="ECO:0007669"/>
    <property type="project" value="UniProtKB-KW"/>
</dbReference>
<dbReference type="Gene3D" id="3.30.70.20">
    <property type="match status" value="1"/>
</dbReference>
<evidence type="ECO:0000256" key="5">
    <source>
        <dbReference type="ARBA" id="ARBA00023004"/>
    </source>
</evidence>
<dbReference type="EMBL" id="QQNA01000293">
    <property type="protein sequence ID" value="RDG34625.1"/>
    <property type="molecule type" value="Genomic_DNA"/>
</dbReference>
<dbReference type="PANTHER" id="PTHR36923:SF3">
    <property type="entry name" value="FERREDOXIN"/>
    <property type="match status" value="1"/>
</dbReference>
<comment type="caution">
    <text evidence="8">The sequence shown here is derived from an EMBL/GenBank/DDBJ whole genome shotgun (WGS) entry which is preliminary data.</text>
</comment>
<evidence type="ECO:0000313" key="9">
    <source>
        <dbReference type="Proteomes" id="UP000253741"/>
    </source>
</evidence>
<dbReference type="OrthoDB" id="4557285at2"/>